<protein>
    <submittedName>
        <fullName evidence="2">Uncharacterized protein</fullName>
    </submittedName>
</protein>
<reference evidence="3" key="2">
    <citation type="journal article" date="2017" name="Nat. Plants">
        <title>The Aegilops tauschii genome reveals multiple impacts of transposons.</title>
        <authorList>
            <person name="Zhao G."/>
            <person name="Zou C."/>
            <person name="Li K."/>
            <person name="Wang K."/>
            <person name="Li T."/>
            <person name="Gao L."/>
            <person name="Zhang X."/>
            <person name="Wang H."/>
            <person name="Yang Z."/>
            <person name="Liu X."/>
            <person name="Jiang W."/>
            <person name="Mao L."/>
            <person name="Kong X."/>
            <person name="Jiao Y."/>
            <person name="Jia J."/>
        </authorList>
    </citation>
    <scope>NUCLEOTIDE SEQUENCE [LARGE SCALE GENOMIC DNA]</scope>
    <source>
        <strain evidence="3">cv. AL8/78</strain>
    </source>
</reference>
<dbReference type="EnsemblPlants" id="AET7Gv20825900.7">
    <property type="protein sequence ID" value="AET7Gv20825900.7"/>
    <property type="gene ID" value="AET7Gv20825900"/>
</dbReference>
<feature type="compositionally biased region" description="Low complexity" evidence="1">
    <location>
        <begin position="38"/>
        <end position="52"/>
    </location>
</feature>
<evidence type="ECO:0000313" key="3">
    <source>
        <dbReference type="Proteomes" id="UP000015105"/>
    </source>
</evidence>
<accession>A0A453S648</accession>
<dbReference type="Gramene" id="AET7Gv20825900.7">
    <property type="protein sequence ID" value="AET7Gv20825900.7"/>
    <property type="gene ID" value="AET7Gv20825900"/>
</dbReference>
<feature type="region of interest" description="Disordered" evidence="1">
    <location>
        <begin position="186"/>
        <end position="254"/>
    </location>
</feature>
<dbReference type="PANTHER" id="PTHR31446">
    <property type="entry name" value="ACID PHOSPHATASE/VANADIUM-DEPENDENT HALOPEROXIDASE-RELATED PROTEIN"/>
    <property type="match status" value="1"/>
</dbReference>
<reference evidence="3" key="1">
    <citation type="journal article" date="2014" name="Science">
        <title>Ancient hybridizations among the ancestral genomes of bread wheat.</title>
        <authorList>
            <consortium name="International Wheat Genome Sequencing Consortium,"/>
            <person name="Marcussen T."/>
            <person name="Sandve S.R."/>
            <person name="Heier L."/>
            <person name="Spannagl M."/>
            <person name="Pfeifer M."/>
            <person name="Jakobsen K.S."/>
            <person name="Wulff B.B."/>
            <person name="Steuernagel B."/>
            <person name="Mayer K.F."/>
            <person name="Olsen O.A."/>
        </authorList>
    </citation>
    <scope>NUCLEOTIDE SEQUENCE [LARGE SCALE GENOMIC DNA]</scope>
    <source>
        <strain evidence="3">cv. AL8/78</strain>
    </source>
</reference>
<evidence type="ECO:0000313" key="2">
    <source>
        <dbReference type="EnsemblPlants" id="AET7Gv20825900.7"/>
    </source>
</evidence>
<sequence>VGPTLSTAGEAGGSREQAPGNPMAMTQSSFARRPPPSAALTSPSSSSSWSPPRHGPRRRRALTAASSLHFRPEDVAELAHNKVLIAATVAGVIGQLAKPFTSGRGGGKIDIVRVAAQSGGMPSTHSAAVVAVTTSLALERGFADSIFGMSVVFASIVMYDAQGVRREVGKHARLLNKLWTLREHTTTQVQEDGGGQVNSTSEPLPANREMATELVSVPRDASMSQCSNAAPSSTRTDATRSPRWNSLQSSEPELTELTEEYNRLSESVGHTEAQVTVGALLGFVVSLAVHATL</sequence>
<organism evidence="2 3">
    <name type="scientific">Aegilops tauschii subsp. strangulata</name>
    <name type="common">Goatgrass</name>
    <dbReference type="NCBI Taxonomy" id="200361"/>
    <lineage>
        <taxon>Eukaryota</taxon>
        <taxon>Viridiplantae</taxon>
        <taxon>Streptophyta</taxon>
        <taxon>Embryophyta</taxon>
        <taxon>Tracheophyta</taxon>
        <taxon>Spermatophyta</taxon>
        <taxon>Magnoliopsida</taxon>
        <taxon>Liliopsida</taxon>
        <taxon>Poales</taxon>
        <taxon>Poaceae</taxon>
        <taxon>BOP clade</taxon>
        <taxon>Pooideae</taxon>
        <taxon>Triticodae</taxon>
        <taxon>Triticeae</taxon>
        <taxon>Triticinae</taxon>
        <taxon>Aegilops</taxon>
    </lineage>
</organism>
<evidence type="ECO:0000256" key="1">
    <source>
        <dbReference type="SAM" id="MobiDB-lite"/>
    </source>
</evidence>
<feature type="region of interest" description="Disordered" evidence="1">
    <location>
        <begin position="1"/>
        <end position="60"/>
    </location>
</feature>
<feature type="compositionally biased region" description="Polar residues" evidence="1">
    <location>
        <begin position="222"/>
        <end position="236"/>
    </location>
</feature>
<reference evidence="2" key="4">
    <citation type="submission" date="2019-03" db="UniProtKB">
        <authorList>
            <consortium name="EnsemblPlants"/>
        </authorList>
    </citation>
    <scope>IDENTIFICATION</scope>
</reference>
<name>A0A453S648_AEGTS</name>
<dbReference type="InterPro" id="IPR003832">
    <property type="entry name" value="DUF212"/>
</dbReference>
<reference evidence="2" key="5">
    <citation type="journal article" date="2021" name="G3 (Bethesda)">
        <title>Aegilops tauschii genome assembly Aet v5.0 features greater sequence contiguity and improved annotation.</title>
        <authorList>
            <person name="Wang L."/>
            <person name="Zhu T."/>
            <person name="Rodriguez J.C."/>
            <person name="Deal K.R."/>
            <person name="Dubcovsky J."/>
            <person name="McGuire P.E."/>
            <person name="Lux T."/>
            <person name="Spannagl M."/>
            <person name="Mayer K.F.X."/>
            <person name="Baldrich P."/>
            <person name="Meyers B.C."/>
            <person name="Huo N."/>
            <person name="Gu Y.Q."/>
            <person name="Zhou H."/>
            <person name="Devos K.M."/>
            <person name="Bennetzen J.L."/>
            <person name="Unver T."/>
            <person name="Budak H."/>
            <person name="Gulick P.J."/>
            <person name="Galiba G."/>
            <person name="Kalapos B."/>
            <person name="Nelson D.R."/>
            <person name="Li P."/>
            <person name="You F.M."/>
            <person name="Luo M.C."/>
            <person name="Dvorak J."/>
        </authorList>
    </citation>
    <scope>NUCLEOTIDE SEQUENCE [LARGE SCALE GENOMIC DNA]</scope>
    <source>
        <strain evidence="2">cv. AL8/78</strain>
    </source>
</reference>
<dbReference type="Pfam" id="PF02681">
    <property type="entry name" value="DUF212"/>
    <property type="match status" value="1"/>
</dbReference>
<dbReference type="AlphaFoldDB" id="A0A453S648"/>
<proteinExistence type="predicted"/>
<dbReference type="Proteomes" id="UP000015105">
    <property type="component" value="Chromosome 7D"/>
</dbReference>
<dbReference type="CDD" id="cd01610">
    <property type="entry name" value="PAP2_like"/>
    <property type="match status" value="1"/>
</dbReference>
<reference evidence="2" key="3">
    <citation type="journal article" date="2017" name="Nature">
        <title>Genome sequence of the progenitor of the wheat D genome Aegilops tauschii.</title>
        <authorList>
            <person name="Luo M.C."/>
            <person name="Gu Y.Q."/>
            <person name="Puiu D."/>
            <person name="Wang H."/>
            <person name="Twardziok S.O."/>
            <person name="Deal K.R."/>
            <person name="Huo N."/>
            <person name="Zhu T."/>
            <person name="Wang L."/>
            <person name="Wang Y."/>
            <person name="McGuire P.E."/>
            <person name="Liu S."/>
            <person name="Long H."/>
            <person name="Ramasamy R.K."/>
            <person name="Rodriguez J.C."/>
            <person name="Van S.L."/>
            <person name="Yuan L."/>
            <person name="Wang Z."/>
            <person name="Xia Z."/>
            <person name="Xiao L."/>
            <person name="Anderson O.D."/>
            <person name="Ouyang S."/>
            <person name="Liang Y."/>
            <person name="Zimin A.V."/>
            <person name="Pertea G."/>
            <person name="Qi P."/>
            <person name="Bennetzen J.L."/>
            <person name="Dai X."/>
            <person name="Dawson M.W."/>
            <person name="Muller H.G."/>
            <person name="Kugler K."/>
            <person name="Rivarola-Duarte L."/>
            <person name="Spannagl M."/>
            <person name="Mayer K.F.X."/>
            <person name="Lu F.H."/>
            <person name="Bevan M.W."/>
            <person name="Leroy P."/>
            <person name="Li P."/>
            <person name="You F.M."/>
            <person name="Sun Q."/>
            <person name="Liu Z."/>
            <person name="Lyons E."/>
            <person name="Wicker T."/>
            <person name="Salzberg S.L."/>
            <person name="Devos K.M."/>
            <person name="Dvorak J."/>
        </authorList>
    </citation>
    <scope>NUCLEOTIDE SEQUENCE [LARGE SCALE GENOMIC DNA]</scope>
    <source>
        <strain evidence="2">cv. AL8/78</strain>
    </source>
</reference>
<dbReference type="PANTHER" id="PTHR31446:SF2">
    <property type="entry name" value="ACID PHOSPHATASE_VANADIUM-DEPENDENT HALOPEROXIDASE-RELATED PROTEIN"/>
    <property type="match status" value="1"/>
</dbReference>
<keyword evidence="3" id="KW-1185">Reference proteome</keyword>